<keyword evidence="4 5" id="KW-0472">Membrane</keyword>
<evidence type="ECO:0000313" key="7">
    <source>
        <dbReference type="Proteomes" id="UP000675920"/>
    </source>
</evidence>
<keyword evidence="2 5" id="KW-0812">Transmembrane</keyword>
<protein>
    <submittedName>
        <fullName evidence="8">DUF1328 domain-containing protein</fullName>
    </submittedName>
</protein>
<dbReference type="OrthoDB" id="9951859at2"/>
<reference evidence="8" key="1">
    <citation type="submission" date="2025-08" db="UniProtKB">
        <authorList>
            <consortium name="RefSeq"/>
        </authorList>
    </citation>
    <scope>IDENTIFICATION</scope>
</reference>
<feature type="transmembrane region" description="Helical" evidence="5">
    <location>
        <begin position="29"/>
        <end position="49"/>
    </location>
</feature>
<evidence type="ECO:0000256" key="1">
    <source>
        <dbReference type="ARBA" id="ARBA00022475"/>
    </source>
</evidence>
<accession>A0A8B6X7L7</accession>
<evidence type="ECO:0000256" key="5">
    <source>
        <dbReference type="SAM" id="Phobius"/>
    </source>
</evidence>
<evidence type="ECO:0000313" key="8">
    <source>
        <dbReference type="RefSeq" id="WP_034412236.1"/>
    </source>
</evidence>
<feature type="signal peptide" evidence="6">
    <location>
        <begin position="1"/>
        <end position="19"/>
    </location>
</feature>
<dbReference type="RefSeq" id="WP_034412236.1">
    <property type="nucleotide sequence ID" value="NZ_KI519499.1"/>
</dbReference>
<dbReference type="InterPro" id="IPR009760">
    <property type="entry name" value="DUF1328"/>
</dbReference>
<evidence type="ECO:0000256" key="4">
    <source>
        <dbReference type="ARBA" id="ARBA00023136"/>
    </source>
</evidence>
<dbReference type="AlphaFoldDB" id="A0A8B6X7L7"/>
<proteinExistence type="predicted"/>
<sequence>MLKLAVMFAALALASGVFGFGTVAAEAATPARLLCFASLVSFAVCFVMAMTPTAFARPKPLPAVTERH</sequence>
<name>A0A8B6X7L7_9BURK</name>
<dbReference type="GO" id="GO:0005886">
    <property type="term" value="C:plasma membrane"/>
    <property type="evidence" value="ECO:0007669"/>
    <property type="project" value="InterPro"/>
</dbReference>
<organism evidence="7 8">
    <name type="scientific">Derxia gummosa DSM 723</name>
    <dbReference type="NCBI Taxonomy" id="1121388"/>
    <lineage>
        <taxon>Bacteria</taxon>
        <taxon>Pseudomonadati</taxon>
        <taxon>Pseudomonadota</taxon>
        <taxon>Betaproteobacteria</taxon>
        <taxon>Burkholderiales</taxon>
        <taxon>Alcaligenaceae</taxon>
        <taxon>Derxia</taxon>
    </lineage>
</organism>
<dbReference type="Proteomes" id="UP000675920">
    <property type="component" value="Unplaced"/>
</dbReference>
<evidence type="ECO:0000256" key="6">
    <source>
        <dbReference type="SAM" id="SignalP"/>
    </source>
</evidence>
<dbReference type="Pfam" id="PF07043">
    <property type="entry name" value="DUF1328"/>
    <property type="match status" value="1"/>
</dbReference>
<keyword evidence="6" id="KW-0732">Signal</keyword>
<evidence type="ECO:0000256" key="2">
    <source>
        <dbReference type="ARBA" id="ARBA00022692"/>
    </source>
</evidence>
<keyword evidence="1" id="KW-1003">Cell membrane</keyword>
<keyword evidence="3 5" id="KW-1133">Transmembrane helix</keyword>
<keyword evidence="7" id="KW-1185">Reference proteome</keyword>
<evidence type="ECO:0000256" key="3">
    <source>
        <dbReference type="ARBA" id="ARBA00022989"/>
    </source>
</evidence>
<feature type="chain" id="PRO_5034265874" evidence="6">
    <location>
        <begin position="20"/>
        <end position="68"/>
    </location>
</feature>